<dbReference type="InterPro" id="IPR004342">
    <property type="entry name" value="EXS_C"/>
</dbReference>
<comment type="subcellular location">
    <subcellularLocation>
        <location evidence="1">Membrane</location>
        <topology evidence="1">Multi-pass membrane protein</topology>
    </subcellularLocation>
</comment>
<dbReference type="Pfam" id="PF03124">
    <property type="entry name" value="EXS"/>
    <property type="match status" value="1"/>
</dbReference>
<evidence type="ECO:0000259" key="9">
    <source>
        <dbReference type="PROSITE" id="PS51382"/>
    </source>
</evidence>
<evidence type="ECO:0000256" key="7">
    <source>
        <dbReference type="SAM" id="Phobius"/>
    </source>
</evidence>
<evidence type="ECO:0000256" key="6">
    <source>
        <dbReference type="SAM" id="MobiDB-lite"/>
    </source>
</evidence>
<dbReference type="PROSITE" id="PS51380">
    <property type="entry name" value="EXS"/>
    <property type="match status" value="1"/>
</dbReference>
<keyword evidence="4 7" id="KW-1133">Transmembrane helix</keyword>
<feature type="transmembrane region" description="Helical" evidence="7">
    <location>
        <begin position="443"/>
        <end position="466"/>
    </location>
</feature>
<evidence type="ECO:0000259" key="8">
    <source>
        <dbReference type="PROSITE" id="PS51380"/>
    </source>
</evidence>
<feature type="domain" description="SPX" evidence="9">
    <location>
        <begin position="2"/>
        <end position="351"/>
    </location>
</feature>
<feature type="transmembrane region" description="Helical" evidence="7">
    <location>
        <begin position="402"/>
        <end position="423"/>
    </location>
</feature>
<feature type="transmembrane region" description="Helical" evidence="7">
    <location>
        <begin position="523"/>
        <end position="544"/>
    </location>
</feature>
<comment type="similarity">
    <text evidence="2">Belongs to the SYG1 (TC 2.A.94) family.</text>
</comment>
<evidence type="ECO:0000256" key="1">
    <source>
        <dbReference type="ARBA" id="ARBA00004141"/>
    </source>
</evidence>
<comment type="caution">
    <text evidence="10">The sequence shown here is derived from an EMBL/GenBank/DDBJ whole genome shotgun (WGS) entry which is preliminary data.</text>
</comment>
<feature type="transmembrane region" description="Helical" evidence="7">
    <location>
        <begin position="671"/>
        <end position="690"/>
    </location>
</feature>
<dbReference type="InterPro" id="IPR004331">
    <property type="entry name" value="SPX_dom"/>
</dbReference>
<evidence type="ECO:0000256" key="2">
    <source>
        <dbReference type="ARBA" id="ARBA00009665"/>
    </source>
</evidence>
<evidence type="ECO:0000256" key="3">
    <source>
        <dbReference type="ARBA" id="ARBA00022692"/>
    </source>
</evidence>
<reference evidence="10" key="2">
    <citation type="submission" date="2022-01" db="EMBL/GenBank/DDBJ databases">
        <authorList>
            <person name="Yamashiro T."/>
            <person name="Shiraishi A."/>
            <person name="Satake H."/>
            <person name="Nakayama K."/>
        </authorList>
    </citation>
    <scope>NUCLEOTIDE SEQUENCE</scope>
</reference>
<dbReference type="Pfam" id="PF03105">
    <property type="entry name" value="SPX"/>
    <property type="match status" value="1"/>
</dbReference>
<dbReference type="EMBL" id="BQNB010020893">
    <property type="protein sequence ID" value="GJU00735.1"/>
    <property type="molecule type" value="Genomic_DNA"/>
</dbReference>
<name>A0ABQ5IKL3_9ASTR</name>
<keyword evidence="5 7" id="KW-0472">Membrane</keyword>
<gene>
    <name evidence="10" type="ORF">Tco_1111073</name>
</gene>
<evidence type="ECO:0000313" key="10">
    <source>
        <dbReference type="EMBL" id="GJU00735.1"/>
    </source>
</evidence>
<accession>A0ABQ5IKL3</accession>
<feature type="region of interest" description="Disordered" evidence="6">
    <location>
        <begin position="173"/>
        <end position="224"/>
    </location>
</feature>
<dbReference type="InterPro" id="IPR012337">
    <property type="entry name" value="RNaseH-like_sf"/>
</dbReference>
<feature type="compositionally biased region" description="Acidic residues" evidence="6">
    <location>
        <begin position="208"/>
        <end position="221"/>
    </location>
</feature>
<dbReference type="Proteomes" id="UP001151760">
    <property type="component" value="Unassembled WGS sequence"/>
</dbReference>
<keyword evidence="3 7" id="KW-0812">Transmembrane</keyword>
<feature type="region of interest" description="Disordered" evidence="6">
    <location>
        <begin position="89"/>
        <end position="109"/>
    </location>
</feature>
<dbReference type="SUPFAM" id="SSF53098">
    <property type="entry name" value="Ribonuclease H-like"/>
    <property type="match status" value="1"/>
</dbReference>
<protein>
    <submittedName>
        <fullName evidence="10">Phosphate transporter PHO1</fullName>
    </submittedName>
</protein>
<keyword evidence="11" id="KW-1185">Reference proteome</keyword>
<evidence type="ECO:0000313" key="11">
    <source>
        <dbReference type="Proteomes" id="UP001151760"/>
    </source>
</evidence>
<evidence type="ECO:0000256" key="5">
    <source>
        <dbReference type="ARBA" id="ARBA00023136"/>
    </source>
</evidence>
<dbReference type="PANTHER" id="PTHR48477:SF1">
    <property type="entry name" value="PHOSPHATE TRANSPORTER PHO1"/>
    <property type="match status" value="1"/>
</dbReference>
<proteinExistence type="inferred from homology"/>
<feature type="transmembrane region" description="Helical" evidence="7">
    <location>
        <begin position="487"/>
        <end position="511"/>
    </location>
</feature>
<dbReference type="Pfam" id="PF05699">
    <property type="entry name" value="Dimer_Tnp_hAT"/>
    <property type="match status" value="1"/>
</dbReference>
<evidence type="ECO:0000256" key="4">
    <source>
        <dbReference type="ARBA" id="ARBA00022989"/>
    </source>
</evidence>
<dbReference type="PANTHER" id="PTHR48477">
    <property type="entry name" value="PHOSPHATE TRANSPORTER PHO1"/>
    <property type="match status" value="1"/>
</dbReference>
<reference evidence="10" key="1">
    <citation type="journal article" date="2022" name="Int. J. Mol. Sci.">
        <title>Draft Genome of Tanacetum Coccineum: Genomic Comparison of Closely Related Tanacetum-Family Plants.</title>
        <authorList>
            <person name="Yamashiro T."/>
            <person name="Shiraishi A."/>
            <person name="Nakayama K."/>
            <person name="Satake H."/>
        </authorList>
    </citation>
    <scope>NUCLEOTIDE SEQUENCE</scope>
</reference>
<feature type="region of interest" description="Disordered" evidence="6">
    <location>
        <begin position="1032"/>
        <end position="1053"/>
    </location>
</feature>
<dbReference type="InterPro" id="IPR008906">
    <property type="entry name" value="HATC_C_dom"/>
</dbReference>
<feature type="transmembrane region" description="Helical" evidence="7">
    <location>
        <begin position="718"/>
        <end position="739"/>
    </location>
</feature>
<dbReference type="InterPro" id="IPR052486">
    <property type="entry name" value="PHO1"/>
</dbReference>
<sequence>MVKFSKQLEAQLIPEWKDAFVNYWQLKKHVKKVKLSRLASSHTTNSGNHDYGLSIFDPVRSLLRRISSNNHLDPPDDLNHDQILQVKSTEQHDGDGDVYADGQAEEEDDETELVNHLYSEEEEVKAFFEKLDEELDKVNQFYTDKETEFLERGEMLKKQLQILLDLQQILDSRRRERSNSRSTSGRFNSSPASSGFLRSYSSGRNTSDDSETASEYGEGDGETQATDDVISALEKNGVNLVGAATRGKTKKGKPKTSMRIEIPATTPTRTITAVTSMLWEDLVNNPKKQGEYINRKKLQCAEKMIRGAFVELYRGLGLLKTYSSLNMVAFVKILKKFDKVSNRQSSATYLKAVKRSHFISSDKVVKLMDEVELSFTKQFAKDDRKKAMKFLRPRHNKESHMVTFFVGLFTGSFVTLFAVYAILAHISGMFSPGTEAGYVETVYPVFSMFALLSLHLFMYGCNLFLWKATRINNNFIFEFQANTALKYRDAFLVCTCMMTAVVSAMVLHLILASNGFSPSQIDAIPGILLLIFVGLLICPLNIFYRSTRYCFLRVIRNIVCSPLYKVLMVDFFMADQLTSQIPLLRHMESTACYFLAGSFKTHEYQTCKSGKLYRELAYVISFAPYYWRAMQCARRWFDEGDVNHLANLGKYVSAMVAAGARLTYARQETQFWLITVLVTSLVATVYQLYWDFVKDWGLFDSKSKNLWLRDELVLKKKGFYYVAIALNFVLRVAWLETVLQFKVGLIESRLLDFSLASLEVIRRGHWNYYRLENEHLNNVGKYRAVKTVPLPFCETDSDSQSTSTTAGAGSSSAPMVVQILPNNRNPQIWKDFNLCLMSDNTKKAQYIHCLHFFSKDSNLTLKNHITHLHCEAKKKVPKSGQSSMSRDGSIFVYNPDVLREQFVGLVIQRGLPFNHFDDEQTTRVFQNHLQPIYTHAKETMFPVLSRMAMDILSVQATSVASESAFSTSGRVLSIRRTRLTPVSLEMCMCLKDHLDAQERKQYKSTLETPVDFDEEILDAEVQANEAIPLSDEEIALDDASSEGSMLGEERGEA</sequence>
<dbReference type="PROSITE" id="PS51382">
    <property type="entry name" value="SPX"/>
    <property type="match status" value="1"/>
</dbReference>
<feature type="domain" description="EXS" evidence="8">
    <location>
        <begin position="608"/>
        <end position="802"/>
    </location>
</feature>
<organism evidence="10 11">
    <name type="scientific">Tanacetum coccineum</name>
    <dbReference type="NCBI Taxonomy" id="301880"/>
    <lineage>
        <taxon>Eukaryota</taxon>
        <taxon>Viridiplantae</taxon>
        <taxon>Streptophyta</taxon>
        <taxon>Embryophyta</taxon>
        <taxon>Tracheophyta</taxon>
        <taxon>Spermatophyta</taxon>
        <taxon>Magnoliopsida</taxon>
        <taxon>eudicotyledons</taxon>
        <taxon>Gunneridae</taxon>
        <taxon>Pentapetalae</taxon>
        <taxon>asterids</taxon>
        <taxon>campanulids</taxon>
        <taxon>Asterales</taxon>
        <taxon>Asteraceae</taxon>
        <taxon>Asteroideae</taxon>
        <taxon>Anthemideae</taxon>
        <taxon>Anthemidinae</taxon>
        <taxon>Tanacetum</taxon>
    </lineage>
</organism>